<name>A0A250X2X7_9CHLO</name>
<evidence type="ECO:0000256" key="2">
    <source>
        <dbReference type="ARBA" id="ARBA00022771"/>
    </source>
</evidence>
<dbReference type="PROSITE" id="PS50089">
    <property type="entry name" value="ZF_RING_2"/>
    <property type="match status" value="1"/>
</dbReference>
<dbReference type="Pfam" id="PF00097">
    <property type="entry name" value="zf-C3HC4"/>
    <property type="match status" value="1"/>
</dbReference>
<proteinExistence type="predicted"/>
<dbReference type="Proteomes" id="UP000232323">
    <property type="component" value="Unassembled WGS sequence"/>
</dbReference>
<dbReference type="GO" id="GO:0008270">
    <property type="term" value="F:zinc ion binding"/>
    <property type="evidence" value="ECO:0007669"/>
    <property type="project" value="UniProtKB-KW"/>
</dbReference>
<dbReference type="AlphaFoldDB" id="A0A250X2X7"/>
<organism evidence="6 7">
    <name type="scientific">Chlamydomonas eustigma</name>
    <dbReference type="NCBI Taxonomy" id="1157962"/>
    <lineage>
        <taxon>Eukaryota</taxon>
        <taxon>Viridiplantae</taxon>
        <taxon>Chlorophyta</taxon>
        <taxon>core chlorophytes</taxon>
        <taxon>Chlorophyceae</taxon>
        <taxon>CS clade</taxon>
        <taxon>Chlamydomonadales</taxon>
        <taxon>Chlamydomonadaceae</taxon>
        <taxon>Chlamydomonas</taxon>
    </lineage>
</organism>
<gene>
    <name evidence="6" type="ORF">CEUSTIGMA_g4566.t1</name>
</gene>
<reference evidence="6 7" key="1">
    <citation type="submission" date="2017-08" db="EMBL/GenBank/DDBJ databases">
        <title>Acidophilic green algal genome provides insights into adaptation to an acidic environment.</title>
        <authorList>
            <person name="Hirooka S."/>
            <person name="Hirose Y."/>
            <person name="Kanesaki Y."/>
            <person name="Higuchi S."/>
            <person name="Fujiwara T."/>
            <person name="Onuma R."/>
            <person name="Era A."/>
            <person name="Ohbayashi R."/>
            <person name="Uzuka A."/>
            <person name="Nozaki H."/>
            <person name="Yoshikawa H."/>
            <person name="Miyagishima S.Y."/>
        </authorList>
    </citation>
    <scope>NUCLEOTIDE SEQUENCE [LARGE SCALE GENOMIC DNA]</scope>
    <source>
        <strain evidence="6 7">NIES-2499</strain>
    </source>
</reference>
<keyword evidence="3" id="KW-0862">Zinc</keyword>
<feature type="domain" description="RING-type" evidence="5">
    <location>
        <begin position="45"/>
        <end position="92"/>
    </location>
</feature>
<keyword evidence="2 4" id="KW-0863">Zinc-finger</keyword>
<accession>A0A250X2X7</accession>
<dbReference type="InterPro" id="IPR044592">
    <property type="entry name" value="RING1A/B"/>
</dbReference>
<dbReference type="PANTHER" id="PTHR46537:SF3">
    <property type="entry name" value="E3 UBIQUITIN-PROTEIN LIGASE RING1A"/>
    <property type="match status" value="1"/>
</dbReference>
<dbReference type="Gene3D" id="3.30.40.10">
    <property type="entry name" value="Zinc/RING finger domain, C3HC4 (zinc finger)"/>
    <property type="match status" value="1"/>
</dbReference>
<evidence type="ECO:0000259" key="5">
    <source>
        <dbReference type="PROSITE" id="PS50089"/>
    </source>
</evidence>
<dbReference type="EMBL" id="BEGY01000022">
    <property type="protein sequence ID" value="GAX77120.1"/>
    <property type="molecule type" value="Genomic_DNA"/>
</dbReference>
<comment type="caution">
    <text evidence="6">The sequence shown here is derived from an EMBL/GenBank/DDBJ whole genome shotgun (WGS) entry which is preliminary data.</text>
</comment>
<dbReference type="InterPro" id="IPR001841">
    <property type="entry name" value="Znf_RING"/>
</dbReference>
<dbReference type="SMART" id="SM00184">
    <property type="entry name" value="RING"/>
    <property type="match status" value="1"/>
</dbReference>
<evidence type="ECO:0000256" key="3">
    <source>
        <dbReference type="ARBA" id="ARBA00022833"/>
    </source>
</evidence>
<keyword evidence="1" id="KW-0479">Metal-binding</keyword>
<sequence>MGRLRKHGLEEHEEPINNGLLFRHQDQEVESVTVDLSQLNEETKCPICFGKIKKARVSIVCGHRYCGDCIDHCMRLEIPGRRPEVRECPVCRAHMPSRRSAKEDPNFDFLLRALYGDVTEYEQQEEVVMQEELKQHQGALAQEMEHMRTTKAHQIAAAQAYRVTKKRRT</sequence>
<evidence type="ECO:0000313" key="7">
    <source>
        <dbReference type="Proteomes" id="UP000232323"/>
    </source>
</evidence>
<dbReference type="SUPFAM" id="SSF57850">
    <property type="entry name" value="RING/U-box"/>
    <property type="match status" value="1"/>
</dbReference>
<protein>
    <recommendedName>
        <fullName evidence="5">RING-type domain-containing protein</fullName>
    </recommendedName>
</protein>
<evidence type="ECO:0000313" key="6">
    <source>
        <dbReference type="EMBL" id="GAX77120.1"/>
    </source>
</evidence>
<dbReference type="PANTHER" id="PTHR46537">
    <property type="entry name" value="OS11G0578200 PROTEIN"/>
    <property type="match status" value="1"/>
</dbReference>
<dbReference type="STRING" id="1157962.A0A250X2X7"/>
<dbReference type="InterPro" id="IPR017907">
    <property type="entry name" value="Znf_RING_CS"/>
</dbReference>
<keyword evidence="7" id="KW-1185">Reference proteome</keyword>
<dbReference type="PROSITE" id="PS00518">
    <property type="entry name" value="ZF_RING_1"/>
    <property type="match status" value="1"/>
</dbReference>
<evidence type="ECO:0000256" key="1">
    <source>
        <dbReference type="ARBA" id="ARBA00022723"/>
    </source>
</evidence>
<dbReference type="InterPro" id="IPR018957">
    <property type="entry name" value="Znf_C3HC4_RING-type"/>
</dbReference>
<dbReference type="InterPro" id="IPR013083">
    <property type="entry name" value="Znf_RING/FYVE/PHD"/>
</dbReference>
<evidence type="ECO:0000256" key="4">
    <source>
        <dbReference type="PROSITE-ProRule" id="PRU00175"/>
    </source>
</evidence>
<dbReference type="OrthoDB" id="337575at2759"/>